<protein>
    <submittedName>
        <fullName evidence="1">Uncharacterized protein</fullName>
    </submittedName>
</protein>
<name>A0ABQ4ZYT7_9ASTR</name>
<comment type="caution">
    <text evidence="1">The sequence shown here is derived from an EMBL/GenBank/DDBJ whole genome shotgun (WGS) entry which is preliminary data.</text>
</comment>
<reference evidence="1" key="1">
    <citation type="journal article" date="2022" name="Int. J. Mol. Sci.">
        <title>Draft Genome of Tanacetum Coccineum: Genomic Comparison of Closely Related Tanacetum-Family Plants.</title>
        <authorList>
            <person name="Yamashiro T."/>
            <person name="Shiraishi A."/>
            <person name="Nakayama K."/>
            <person name="Satake H."/>
        </authorList>
    </citation>
    <scope>NUCLEOTIDE SEQUENCE</scope>
</reference>
<organism evidence="1 2">
    <name type="scientific">Tanacetum coccineum</name>
    <dbReference type="NCBI Taxonomy" id="301880"/>
    <lineage>
        <taxon>Eukaryota</taxon>
        <taxon>Viridiplantae</taxon>
        <taxon>Streptophyta</taxon>
        <taxon>Embryophyta</taxon>
        <taxon>Tracheophyta</taxon>
        <taxon>Spermatophyta</taxon>
        <taxon>Magnoliopsida</taxon>
        <taxon>eudicotyledons</taxon>
        <taxon>Gunneridae</taxon>
        <taxon>Pentapetalae</taxon>
        <taxon>asterids</taxon>
        <taxon>campanulids</taxon>
        <taxon>Asterales</taxon>
        <taxon>Asteraceae</taxon>
        <taxon>Asteroideae</taxon>
        <taxon>Anthemideae</taxon>
        <taxon>Anthemidinae</taxon>
        <taxon>Tanacetum</taxon>
    </lineage>
</organism>
<reference evidence="1" key="2">
    <citation type="submission" date="2022-01" db="EMBL/GenBank/DDBJ databases">
        <authorList>
            <person name="Yamashiro T."/>
            <person name="Shiraishi A."/>
            <person name="Satake H."/>
            <person name="Nakayama K."/>
        </authorList>
    </citation>
    <scope>NUCLEOTIDE SEQUENCE</scope>
</reference>
<dbReference type="Proteomes" id="UP001151760">
    <property type="component" value="Unassembled WGS sequence"/>
</dbReference>
<dbReference type="EMBL" id="BQNB010011812">
    <property type="protein sequence ID" value="GJS95475.1"/>
    <property type="molecule type" value="Genomic_DNA"/>
</dbReference>
<sequence>MICQWRSRFLRYMILRPYVCLTDLSAILKCPYTPTIVTTPAVPATEDSPAVPEQTTVETAMNMTPENRAHFESEKEAIHLILTGIGDEIYSTVDACQTAQEMWEVFERLQTR</sequence>
<evidence type="ECO:0000313" key="1">
    <source>
        <dbReference type="EMBL" id="GJS95475.1"/>
    </source>
</evidence>
<keyword evidence="2" id="KW-1185">Reference proteome</keyword>
<accession>A0ABQ4ZYT7</accession>
<proteinExistence type="predicted"/>
<evidence type="ECO:0000313" key="2">
    <source>
        <dbReference type="Proteomes" id="UP001151760"/>
    </source>
</evidence>
<gene>
    <name evidence="1" type="ORF">Tco_0802443</name>
</gene>